<evidence type="ECO:0000313" key="11">
    <source>
        <dbReference type="Proteomes" id="UP000233837"/>
    </source>
</evidence>
<keyword evidence="11" id="KW-1185">Reference proteome</keyword>
<keyword evidence="7 9" id="KW-1133">Transmembrane helix</keyword>
<dbReference type="OrthoDB" id="1666796at2759"/>
<keyword evidence="5 9" id="KW-0732">Signal</keyword>
<protein>
    <recommendedName>
        <fullName evidence="9">Transmembrane 9 superfamily member</fullName>
    </recommendedName>
</protein>
<evidence type="ECO:0000256" key="5">
    <source>
        <dbReference type="ARBA" id="ARBA00022729"/>
    </source>
</evidence>
<feature type="transmembrane region" description="Helical" evidence="9">
    <location>
        <begin position="222"/>
        <end position="244"/>
    </location>
</feature>
<evidence type="ECO:0000256" key="6">
    <source>
        <dbReference type="ARBA" id="ARBA00022753"/>
    </source>
</evidence>
<feature type="transmembrane region" description="Helical" evidence="9">
    <location>
        <begin position="481"/>
        <end position="507"/>
    </location>
</feature>
<reference evidence="10 11" key="2">
    <citation type="journal article" date="2017" name="Nature">
        <title>The Apostasia genome and the evolution of orchids.</title>
        <authorList>
            <person name="Zhang G.Q."/>
            <person name="Liu K.W."/>
            <person name="Li Z."/>
            <person name="Lohaus R."/>
            <person name="Hsiao Y.Y."/>
            <person name="Niu S.C."/>
            <person name="Wang J.Y."/>
            <person name="Lin Y.C."/>
            <person name="Xu Q."/>
            <person name="Chen L.J."/>
            <person name="Yoshida K."/>
            <person name="Fujiwara S."/>
            <person name="Wang Z.W."/>
            <person name="Zhang Y.Q."/>
            <person name="Mitsuda N."/>
            <person name="Wang M."/>
            <person name="Liu G.H."/>
            <person name="Pecoraro L."/>
            <person name="Huang H.X."/>
            <person name="Xiao X.J."/>
            <person name="Lin M."/>
            <person name="Wu X.Y."/>
            <person name="Wu W.L."/>
            <person name="Chen Y.Y."/>
            <person name="Chang S.B."/>
            <person name="Sakamoto S."/>
            <person name="Ohme-Takagi M."/>
            <person name="Yagi M."/>
            <person name="Zeng S.J."/>
            <person name="Shen C.Y."/>
            <person name="Yeh C.M."/>
            <person name="Luo Y.B."/>
            <person name="Tsai W.C."/>
            <person name="Van de Peer Y."/>
            <person name="Liu Z.J."/>
        </authorList>
    </citation>
    <scope>NUCLEOTIDE SEQUENCE [LARGE SCALE GENOMIC DNA]</scope>
    <source>
        <tissue evidence="10">The whole plant</tissue>
    </source>
</reference>
<dbReference type="PANTHER" id="PTHR10766:SF41">
    <property type="entry name" value="TRANSMEMBRANE 9 SUPERFAMILY MEMBER 3"/>
    <property type="match status" value="1"/>
</dbReference>
<dbReference type="GO" id="GO:0010008">
    <property type="term" value="C:endosome membrane"/>
    <property type="evidence" value="ECO:0007669"/>
    <property type="project" value="UniProtKB-SubCell"/>
</dbReference>
<feature type="transmembrane region" description="Helical" evidence="9">
    <location>
        <begin position="552"/>
        <end position="574"/>
    </location>
</feature>
<accession>A0A2I0WXK5</accession>
<evidence type="ECO:0000256" key="7">
    <source>
        <dbReference type="ARBA" id="ARBA00022989"/>
    </source>
</evidence>
<keyword evidence="6" id="KW-0967">Endosome</keyword>
<keyword evidence="4 9" id="KW-0812">Transmembrane</keyword>
<proteinExistence type="inferred from homology"/>
<name>A0A2I0WXK5_9ASPA</name>
<evidence type="ECO:0000256" key="1">
    <source>
        <dbReference type="ARBA" id="ARBA00004337"/>
    </source>
</evidence>
<evidence type="ECO:0000256" key="9">
    <source>
        <dbReference type="RuleBase" id="RU363079"/>
    </source>
</evidence>
<dbReference type="InterPro" id="IPR004240">
    <property type="entry name" value="EMP70"/>
</dbReference>
<reference evidence="10 11" key="1">
    <citation type="journal article" date="2016" name="Sci. Rep.">
        <title>The Dendrobium catenatum Lindl. genome sequence provides insights into polysaccharide synthase, floral development and adaptive evolution.</title>
        <authorList>
            <person name="Zhang G.Q."/>
            <person name="Xu Q."/>
            <person name="Bian C."/>
            <person name="Tsai W.C."/>
            <person name="Yeh C.M."/>
            <person name="Liu K.W."/>
            <person name="Yoshida K."/>
            <person name="Zhang L.S."/>
            <person name="Chang S.B."/>
            <person name="Chen F."/>
            <person name="Shi Y."/>
            <person name="Su Y.Y."/>
            <person name="Zhang Y.Q."/>
            <person name="Chen L.J."/>
            <person name="Yin Y."/>
            <person name="Lin M."/>
            <person name="Huang H."/>
            <person name="Deng H."/>
            <person name="Wang Z.W."/>
            <person name="Zhu S.L."/>
            <person name="Zhao X."/>
            <person name="Deng C."/>
            <person name="Niu S.C."/>
            <person name="Huang J."/>
            <person name="Wang M."/>
            <person name="Liu G.H."/>
            <person name="Yang H.J."/>
            <person name="Xiao X.J."/>
            <person name="Hsiao Y.Y."/>
            <person name="Wu W.L."/>
            <person name="Chen Y.Y."/>
            <person name="Mitsuda N."/>
            <person name="Ohme-Takagi M."/>
            <person name="Luo Y.B."/>
            <person name="Van de Peer Y."/>
            <person name="Liu Z.J."/>
        </authorList>
    </citation>
    <scope>NUCLEOTIDE SEQUENCE [LARGE SCALE GENOMIC DNA]</scope>
    <source>
        <tissue evidence="10">The whole plant</tissue>
    </source>
</reference>
<comment type="similarity">
    <text evidence="3 9">Belongs to the nonaspanin (TM9SF) (TC 9.A.2) family.</text>
</comment>
<evidence type="ECO:0000313" key="10">
    <source>
        <dbReference type="EMBL" id="PKU80377.1"/>
    </source>
</evidence>
<comment type="subcellular location">
    <subcellularLocation>
        <location evidence="1">Endosome membrane</location>
        <topology evidence="1">Multi-pass membrane protein</topology>
    </subcellularLocation>
    <subcellularLocation>
        <location evidence="2">Golgi apparatus membrane</location>
        <topology evidence="2">Multi-pass membrane protein</topology>
    </subcellularLocation>
</comment>
<dbReference type="EMBL" id="KZ502358">
    <property type="protein sequence ID" value="PKU80377.1"/>
    <property type="molecule type" value="Genomic_DNA"/>
</dbReference>
<feature type="transmembrane region" description="Helical" evidence="9">
    <location>
        <begin position="514"/>
        <end position="532"/>
    </location>
</feature>
<dbReference type="Proteomes" id="UP000233837">
    <property type="component" value="Unassembled WGS sequence"/>
</dbReference>
<dbReference type="PANTHER" id="PTHR10766">
    <property type="entry name" value="TRANSMEMBRANE 9 SUPERFAMILY PROTEIN"/>
    <property type="match status" value="1"/>
</dbReference>
<dbReference type="Pfam" id="PF02990">
    <property type="entry name" value="EMP70"/>
    <property type="match status" value="1"/>
</dbReference>
<organism evidence="10 11">
    <name type="scientific">Dendrobium catenatum</name>
    <dbReference type="NCBI Taxonomy" id="906689"/>
    <lineage>
        <taxon>Eukaryota</taxon>
        <taxon>Viridiplantae</taxon>
        <taxon>Streptophyta</taxon>
        <taxon>Embryophyta</taxon>
        <taxon>Tracheophyta</taxon>
        <taxon>Spermatophyta</taxon>
        <taxon>Magnoliopsida</taxon>
        <taxon>Liliopsida</taxon>
        <taxon>Asparagales</taxon>
        <taxon>Orchidaceae</taxon>
        <taxon>Epidendroideae</taxon>
        <taxon>Malaxideae</taxon>
        <taxon>Dendrobiinae</taxon>
        <taxon>Dendrobium</taxon>
    </lineage>
</organism>
<dbReference type="GO" id="GO:0072657">
    <property type="term" value="P:protein localization to membrane"/>
    <property type="evidence" value="ECO:0007669"/>
    <property type="project" value="TreeGrafter"/>
</dbReference>
<feature type="chain" id="PRO_5013984437" description="Transmembrane 9 superfamily member" evidence="9">
    <location>
        <begin position="28"/>
        <end position="589"/>
    </location>
</feature>
<evidence type="ECO:0000256" key="4">
    <source>
        <dbReference type="ARBA" id="ARBA00022692"/>
    </source>
</evidence>
<evidence type="ECO:0000256" key="8">
    <source>
        <dbReference type="ARBA" id="ARBA00023136"/>
    </source>
</evidence>
<keyword evidence="8 9" id="KW-0472">Membrane</keyword>
<feature type="signal peptide" evidence="9">
    <location>
        <begin position="1"/>
        <end position="27"/>
    </location>
</feature>
<feature type="transmembrane region" description="Helical" evidence="9">
    <location>
        <begin position="359"/>
        <end position="384"/>
    </location>
</feature>
<evidence type="ECO:0000256" key="2">
    <source>
        <dbReference type="ARBA" id="ARBA00004653"/>
    </source>
</evidence>
<feature type="transmembrane region" description="Helical" evidence="9">
    <location>
        <begin position="396"/>
        <end position="421"/>
    </location>
</feature>
<feature type="transmembrane region" description="Helical" evidence="9">
    <location>
        <begin position="288"/>
        <end position="318"/>
    </location>
</feature>
<dbReference type="AlphaFoldDB" id="A0A2I0WXK5"/>
<dbReference type="GO" id="GO:0000139">
    <property type="term" value="C:Golgi membrane"/>
    <property type="evidence" value="ECO:0007669"/>
    <property type="project" value="UniProtKB-SubCell"/>
</dbReference>
<feature type="transmembrane region" description="Helical" evidence="9">
    <location>
        <begin position="324"/>
        <end position="347"/>
    </location>
</feature>
<sequence>MVVRLRSLTVLAAGLVIVLFFAVSASASESDHKYQPDDPVTLWVNKVGPYNNPQETYNYYSLPFCQPRENPSHKWGGLGEVLGGNELIDSQIELKFLKNVEKGSICSIELDDAKVKQFTDAIDTSYWFEFFIDDLPLWAFVGETGKTDASKHYLFTHKNIVVRYNKDQIIHVNITQGNPRLLESGKKLDMTFSVNWTPTNITFAHRFDVYLDYPFFEHQIHWFSIFNSFMMVIFLTGLVSMILMRTLRNDYAKYAREDDDLETLERDASEESGWKLVHGDVFRPPRNLVLLSALVGTGSQLALLILLVILLAIVGMLYVGRGAIHTTFILCYAFTSFISGYVSGGLYSRNGGKNWIKSMILTASLFPFLCFGIGFALNTIAIFYRSLAAIPFGTMVVVFVIWAFISFPLALLGTVVGRNWSGAPSNPCRVKTIPRPIPEKKWYLTPSIVSLMGGLLPFGSIFIEMYFVFTSFWNYKVYYVYGFMLLVFLILIIVTVCVTIVGTYFLLNAENYHWQWTSFFSAASTAAYVYLYSIYNYSVKTKMTGFFQTSFYFGYTLMFCLGIGILCGAVGYLGSSLFVRRIYRNIKCD</sequence>
<feature type="transmembrane region" description="Helical" evidence="9">
    <location>
        <begin position="442"/>
        <end position="469"/>
    </location>
</feature>
<gene>
    <name evidence="10" type="ORF">MA16_Dca019869</name>
</gene>
<evidence type="ECO:0000256" key="3">
    <source>
        <dbReference type="ARBA" id="ARBA00005227"/>
    </source>
</evidence>